<evidence type="ECO:0000313" key="1">
    <source>
        <dbReference type="EMBL" id="CAI6338043.1"/>
    </source>
</evidence>
<protein>
    <submittedName>
        <fullName evidence="1">Uncharacterized protein</fullName>
    </submittedName>
</protein>
<reference evidence="1" key="1">
    <citation type="submission" date="2023-01" db="EMBL/GenBank/DDBJ databases">
        <authorList>
            <person name="Van Ghelder C."/>
            <person name="Rancurel C."/>
        </authorList>
    </citation>
    <scope>NUCLEOTIDE SEQUENCE</scope>
    <source>
        <strain evidence="1">CNCM I-4278</strain>
    </source>
</reference>
<comment type="caution">
    <text evidence="1">The sequence shown here is derived from an EMBL/GenBank/DDBJ whole genome shotgun (WGS) entry which is preliminary data.</text>
</comment>
<keyword evidence="2" id="KW-1185">Reference proteome</keyword>
<name>A0A9W4XNH8_9PLEO</name>
<sequence>MDYVMLDHTLTVASVVEEVLRFLTETFHDHFLEAPADIAVRAGCCSDTYEAKDVWIEDRLTTCCMLARSFSMTCCFSVDGPIARFALKNSQSIVETSCGYECHENEYRERPCDLV</sequence>
<dbReference type="EMBL" id="CAOQHR010000008">
    <property type="protein sequence ID" value="CAI6338043.1"/>
    <property type="molecule type" value="Genomic_DNA"/>
</dbReference>
<accession>A0A9W4XNH8</accession>
<gene>
    <name evidence="1" type="ORF">PDIGIT_LOCUS11165</name>
</gene>
<dbReference type="AlphaFoldDB" id="A0A9W4XNH8"/>
<evidence type="ECO:0000313" key="2">
    <source>
        <dbReference type="Proteomes" id="UP001152607"/>
    </source>
</evidence>
<proteinExistence type="predicted"/>
<dbReference type="Proteomes" id="UP001152607">
    <property type="component" value="Unassembled WGS sequence"/>
</dbReference>
<organism evidence="1 2">
    <name type="scientific">Periconia digitata</name>
    <dbReference type="NCBI Taxonomy" id="1303443"/>
    <lineage>
        <taxon>Eukaryota</taxon>
        <taxon>Fungi</taxon>
        <taxon>Dikarya</taxon>
        <taxon>Ascomycota</taxon>
        <taxon>Pezizomycotina</taxon>
        <taxon>Dothideomycetes</taxon>
        <taxon>Pleosporomycetidae</taxon>
        <taxon>Pleosporales</taxon>
        <taxon>Massarineae</taxon>
        <taxon>Periconiaceae</taxon>
        <taxon>Periconia</taxon>
    </lineage>
</organism>